<feature type="domain" description="YtkA-like" evidence="2">
    <location>
        <begin position="29"/>
        <end position="114"/>
    </location>
</feature>
<proteinExistence type="predicted"/>
<name>A0A271LMN7_9HYPH</name>
<evidence type="ECO:0000259" key="2">
    <source>
        <dbReference type="Pfam" id="PF13115"/>
    </source>
</evidence>
<sequence>MNFCNAKHVAAAALIGLALGGANSKAWAGIDDYEFQLVQSAIKTGDAAIVAVRLVDKRSGKVVPDAVIFTQRIDMAPDGMEAMTAPVEVLPSDEPGIYRFKTNLIMAGGWRLSIAAKIQGEAETVESRLEFKATQ</sequence>
<dbReference type="OrthoDB" id="7644867at2"/>
<dbReference type="Pfam" id="PF13115">
    <property type="entry name" value="YtkA"/>
    <property type="match status" value="1"/>
</dbReference>
<accession>A0A271LMN7</accession>
<dbReference type="Proteomes" id="UP000216442">
    <property type="component" value="Unassembled WGS sequence"/>
</dbReference>
<feature type="chain" id="PRO_5012718490" evidence="1">
    <location>
        <begin position="29"/>
        <end position="135"/>
    </location>
</feature>
<keyword evidence="1" id="KW-0732">Signal</keyword>
<evidence type="ECO:0000256" key="1">
    <source>
        <dbReference type="SAM" id="SignalP"/>
    </source>
</evidence>
<feature type="signal peptide" evidence="1">
    <location>
        <begin position="1"/>
        <end position="28"/>
    </location>
</feature>
<protein>
    <submittedName>
        <fullName evidence="3">Heavy metal RND transporter</fullName>
    </submittedName>
</protein>
<evidence type="ECO:0000313" key="3">
    <source>
        <dbReference type="EMBL" id="PAQ09421.1"/>
    </source>
</evidence>
<keyword evidence="4" id="KW-1185">Reference proteome</keyword>
<comment type="caution">
    <text evidence="3">The sequence shown here is derived from an EMBL/GenBank/DDBJ whole genome shotgun (WGS) entry which is preliminary data.</text>
</comment>
<dbReference type="InterPro" id="IPR032693">
    <property type="entry name" value="YtkA-like_dom"/>
</dbReference>
<reference evidence="3 4" key="1">
    <citation type="submission" date="2017-08" db="EMBL/GenBank/DDBJ databases">
        <title>Mesorhizobium wenxinae sp. nov., a novel rhizobial species isolated from root nodules of chickpea (Cicer arietinum L.).</title>
        <authorList>
            <person name="Zhang J."/>
        </authorList>
    </citation>
    <scope>NUCLEOTIDE SEQUENCE [LARGE SCALE GENOMIC DNA]</scope>
    <source>
        <strain evidence="3 4">SDW018</strain>
    </source>
</reference>
<dbReference type="AlphaFoldDB" id="A0A271LMN7"/>
<dbReference type="RefSeq" id="WP_095492922.1">
    <property type="nucleotide sequence ID" value="NZ_NPKJ01000041.1"/>
</dbReference>
<evidence type="ECO:0000313" key="4">
    <source>
        <dbReference type="Proteomes" id="UP000216442"/>
    </source>
</evidence>
<organism evidence="3 4">
    <name type="scientific">Mesorhizobium temperatum</name>
    <dbReference type="NCBI Taxonomy" id="241416"/>
    <lineage>
        <taxon>Bacteria</taxon>
        <taxon>Pseudomonadati</taxon>
        <taxon>Pseudomonadota</taxon>
        <taxon>Alphaproteobacteria</taxon>
        <taxon>Hyphomicrobiales</taxon>
        <taxon>Phyllobacteriaceae</taxon>
        <taxon>Mesorhizobium</taxon>
    </lineage>
</organism>
<gene>
    <name evidence="3" type="ORF">CIT26_12810</name>
</gene>
<dbReference type="EMBL" id="NPKJ01000041">
    <property type="protein sequence ID" value="PAQ09421.1"/>
    <property type="molecule type" value="Genomic_DNA"/>
</dbReference>